<dbReference type="GO" id="GO:0007005">
    <property type="term" value="P:mitochondrion organization"/>
    <property type="evidence" value="ECO:0007669"/>
    <property type="project" value="TreeGrafter"/>
</dbReference>
<protein>
    <recommendedName>
        <fullName evidence="3">Mitochondrial adapter protein MCP1 transmembrane domain-containing protein</fullName>
    </recommendedName>
</protein>
<dbReference type="GO" id="GO:0005741">
    <property type="term" value="C:mitochondrial outer membrane"/>
    <property type="evidence" value="ECO:0007669"/>
    <property type="project" value="TreeGrafter"/>
</dbReference>
<dbReference type="HOGENOM" id="CLU_066681_0_0_1"/>
<dbReference type="GeneID" id="5230742"/>
<dbReference type="InterPro" id="IPR039960">
    <property type="entry name" value="MCP1"/>
</dbReference>
<dbReference type="STRING" id="379508.A5E636"/>
<dbReference type="Pfam" id="PF07950">
    <property type="entry name" value="MCP1_TM"/>
    <property type="match status" value="2"/>
</dbReference>
<sequence>MAKEELQKVVPSPIYSLEELSPTTSHTLTPATSETQPSKTQSLSLSLSQQTSHDSHNSLFLPSHGSHGSHRSHISISKWVIPSLYRIQKYSAYSLVSFVGIHLTSVVIIPILPIPRDVKDQVFSLAKAVYQDIPGYELLLIYGAGVCHILLGIILRVVKVIRRNRIEEKRRKAGSHVSKVHMINSANLGNGTIDIRDNDEDIGLGGISNLFGLGYRRSITLTMFGLSPLQFTGWFSIPLVLFHLYKFRYVPWLVEGDSSLVNLEYIPYVVNLKHPVFNQIALCLLVWSVSYHMMSGIMKYRGWFSKYWKRVGLTVINVLGWSGCLAVWLYKRQEIDVNNLDFVGKAFHKYVNAFLL</sequence>
<feature type="transmembrane region" description="Helical" evidence="2">
    <location>
        <begin position="221"/>
        <end position="245"/>
    </location>
</feature>
<evidence type="ECO:0000313" key="5">
    <source>
        <dbReference type="Proteomes" id="UP000001996"/>
    </source>
</evidence>
<organism evidence="4 5">
    <name type="scientific">Lodderomyces elongisporus (strain ATCC 11503 / CBS 2605 / JCM 1781 / NBRC 1676 / NRRL YB-4239)</name>
    <name type="common">Yeast</name>
    <name type="synonym">Saccharomyces elongisporus</name>
    <dbReference type="NCBI Taxonomy" id="379508"/>
    <lineage>
        <taxon>Eukaryota</taxon>
        <taxon>Fungi</taxon>
        <taxon>Dikarya</taxon>
        <taxon>Ascomycota</taxon>
        <taxon>Saccharomycotina</taxon>
        <taxon>Pichiomycetes</taxon>
        <taxon>Debaryomycetaceae</taxon>
        <taxon>Candida/Lodderomyces clade</taxon>
        <taxon>Lodderomyces</taxon>
    </lineage>
</organism>
<dbReference type="AlphaFoldDB" id="A5E636"/>
<dbReference type="OMA" id="HMINSAN"/>
<reference evidence="4 5" key="1">
    <citation type="journal article" date="2009" name="Nature">
        <title>Evolution of pathogenicity and sexual reproduction in eight Candida genomes.</title>
        <authorList>
            <person name="Butler G."/>
            <person name="Rasmussen M.D."/>
            <person name="Lin M.F."/>
            <person name="Santos M.A."/>
            <person name="Sakthikumar S."/>
            <person name="Munro C.A."/>
            <person name="Rheinbay E."/>
            <person name="Grabherr M."/>
            <person name="Forche A."/>
            <person name="Reedy J.L."/>
            <person name="Agrafioti I."/>
            <person name="Arnaud M.B."/>
            <person name="Bates S."/>
            <person name="Brown A.J."/>
            <person name="Brunke S."/>
            <person name="Costanzo M.C."/>
            <person name="Fitzpatrick D.A."/>
            <person name="de Groot P.W."/>
            <person name="Harris D."/>
            <person name="Hoyer L.L."/>
            <person name="Hube B."/>
            <person name="Klis F.M."/>
            <person name="Kodira C."/>
            <person name="Lennard N."/>
            <person name="Logue M.E."/>
            <person name="Martin R."/>
            <person name="Neiman A.M."/>
            <person name="Nikolaou E."/>
            <person name="Quail M.A."/>
            <person name="Quinn J."/>
            <person name="Santos M.C."/>
            <person name="Schmitzberger F.F."/>
            <person name="Sherlock G."/>
            <person name="Shah P."/>
            <person name="Silverstein K.A."/>
            <person name="Skrzypek M.S."/>
            <person name="Soll D."/>
            <person name="Staggs R."/>
            <person name="Stansfield I."/>
            <person name="Stumpf M.P."/>
            <person name="Sudbery P.E."/>
            <person name="Srikantha T."/>
            <person name="Zeng Q."/>
            <person name="Berman J."/>
            <person name="Berriman M."/>
            <person name="Heitman J."/>
            <person name="Gow N.A."/>
            <person name="Lorenz M.C."/>
            <person name="Birren B.W."/>
            <person name="Kellis M."/>
            <person name="Cuomo C.A."/>
        </authorList>
    </citation>
    <scope>NUCLEOTIDE SEQUENCE [LARGE SCALE GENOMIC DNA]</scope>
    <source>
        <strain evidence="5">ATCC 11503 / BCRC 21390 / CBS 2605 / JCM 1781 / NBRC 1676 / NRRL YB-4239</strain>
    </source>
</reference>
<feature type="transmembrane region" description="Helical" evidence="2">
    <location>
        <begin position="265"/>
        <end position="290"/>
    </location>
</feature>
<evidence type="ECO:0000256" key="2">
    <source>
        <dbReference type="SAM" id="Phobius"/>
    </source>
</evidence>
<dbReference type="CDD" id="cd03493">
    <property type="entry name" value="SQR_QFR_TM"/>
    <property type="match status" value="1"/>
</dbReference>
<feature type="transmembrane region" description="Helical" evidence="2">
    <location>
        <begin position="311"/>
        <end position="330"/>
    </location>
</feature>
<evidence type="ECO:0000259" key="3">
    <source>
        <dbReference type="Pfam" id="PF07950"/>
    </source>
</evidence>
<feature type="compositionally biased region" description="Low complexity" evidence="1">
    <location>
        <begin position="35"/>
        <end position="47"/>
    </location>
</feature>
<keyword evidence="5" id="KW-1185">Reference proteome</keyword>
<feature type="transmembrane region" description="Helical" evidence="2">
    <location>
        <begin position="92"/>
        <end position="114"/>
    </location>
</feature>
<proteinExistence type="predicted"/>
<feature type="transmembrane region" description="Helical" evidence="2">
    <location>
        <begin position="139"/>
        <end position="161"/>
    </location>
</feature>
<keyword evidence="2" id="KW-0472">Membrane</keyword>
<keyword evidence="2" id="KW-1133">Transmembrane helix</keyword>
<dbReference type="VEuPathDB" id="FungiDB:LELG_05075"/>
<accession>A5E636</accession>
<evidence type="ECO:0000256" key="1">
    <source>
        <dbReference type="SAM" id="MobiDB-lite"/>
    </source>
</evidence>
<dbReference type="InParanoid" id="A5E636"/>
<dbReference type="FunCoup" id="A5E636">
    <property type="interactions" value="14"/>
</dbReference>
<evidence type="ECO:0000313" key="4">
    <source>
        <dbReference type="EMBL" id="EDK46894.1"/>
    </source>
</evidence>
<dbReference type="EMBL" id="CH981531">
    <property type="protein sequence ID" value="EDK46894.1"/>
    <property type="molecule type" value="Genomic_DNA"/>
</dbReference>
<feature type="domain" description="Mitochondrial adapter protein MCP1 transmembrane" evidence="3">
    <location>
        <begin position="238"/>
        <end position="308"/>
    </location>
</feature>
<dbReference type="GO" id="GO:0055088">
    <property type="term" value="P:lipid homeostasis"/>
    <property type="evidence" value="ECO:0007669"/>
    <property type="project" value="InterPro"/>
</dbReference>
<feature type="region of interest" description="Disordered" evidence="1">
    <location>
        <begin position="22"/>
        <end position="47"/>
    </location>
</feature>
<name>A5E636_LODEL</name>
<feature type="domain" description="Mitochondrial adapter protein MCP1 transmembrane" evidence="3">
    <location>
        <begin position="98"/>
        <end position="218"/>
    </location>
</feature>
<dbReference type="Proteomes" id="UP000001996">
    <property type="component" value="Unassembled WGS sequence"/>
</dbReference>
<dbReference type="OrthoDB" id="10259513at2759"/>
<dbReference type="PANTHER" id="PTHR38409:SF1">
    <property type="entry name" value="MITOCHONDRIAL ADAPTER PROTEIN MCP1"/>
    <property type="match status" value="1"/>
</dbReference>
<feature type="compositionally biased region" description="Polar residues" evidence="1">
    <location>
        <begin position="22"/>
        <end position="34"/>
    </location>
</feature>
<dbReference type="KEGG" id="lel:PVL30_005212"/>
<dbReference type="PANTHER" id="PTHR38409">
    <property type="entry name" value="MDM10-COMPLEMENTING PROTEIN 1"/>
    <property type="match status" value="1"/>
</dbReference>
<dbReference type="InterPro" id="IPR012472">
    <property type="entry name" value="MCP1_TM"/>
</dbReference>
<dbReference type="eggNOG" id="ENOG502S974">
    <property type="taxonomic scope" value="Eukaryota"/>
</dbReference>
<keyword evidence="2" id="KW-0812">Transmembrane</keyword>
<gene>
    <name evidence="4" type="ORF">LELG_05075</name>
</gene>